<reference evidence="2 3" key="1">
    <citation type="journal article" date="2018" name="Sci. Rep.">
        <title>Genomic signatures of local adaptation to the degree of environmental predictability in rotifers.</title>
        <authorList>
            <person name="Franch-Gras L."/>
            <person name="Hahn C."/>
            <person name="Garcia-Roger E.M."/>
            <person name="Carmona M.J."/>
            <person name="Serra M."/>
            <person name="Gomez A."/>
        </authorList>
    </citation>
    <scope>NUCLEOTIDE SEQUENCE [LARGE SCALE GENOMIC DNA]</scope>
    <source>
        <strain evidence="2">HYR1</strain>
    </source>
</reference>
<accession>A0A3M7RSC4</accession>
<proteinExistence type="predicted"/>
<protein>
    <submittedName>
        <fullName evidence="2">Uncharacterized protein</fullName>
    </submittedName>
</protein>
<evidence type="ECO:0000313" key="3">
    <source>
        <dbReference type="Proteomes" id="UP000276133"/>
    </source>
</evidence>
<dbReference type="EMBL" id="REGN01002754">
    <property type="protein sequence ID" value="RNA26359.1"/>
    <property type="molecule type" value="Genomic_DNA"/>
</dbReference>
<keyword evidence="1" id="KW-1133">Transmembrane helix</keyword>
<organism evidence="2 3">
    <name type="scientific">Brachionus plicatilis</name>
    <name type="common">Marine rotifer</name>
    <name type="synonym">Brachionus muelleri</name>
    <dbReference type="NCBI Taxonomy" id="10195"/>
    <lineage>
        <taxon>Eukaryota</taxon>
        <taxon>Metazoa</taxon>
        <taxon>Spiralia</taxon>
        <taxon>Gnathifera</taxon>
        <taxon>Rotifera</taxon>
        <taxon>Eurotatoria</taxon>
        <taxon>Monogononta</taxon>
        <taxon>Pseudotrocha</taxon>
        <taxon>Ploima</taxon>
        <taxon>Brachionidae</taxon>
        <taxon>Brachionus</taxon>
    </lineage>
</organism>
<dbReference type="Proteomes" id="UP000276133">
    <property type="component" value="Unassembled WGS sequence"/>
</dbReference>
<evidence type="ECO:0000313" key="2">
    <source>
        <dbReference type="EMBL" id="RNA26359.1"/>
    </source>
</evidence>
<dbReference type="AlphaFoldDB" id="A0A3M7RSC4"/>
<evidence type="ECO:0000256" key="1">
    <source>
        <dbReference type="SAM" id="Phobius"/>
    </source>
</evidence>
<comment type="caution">
    <text evidence="2">The sequence shown here is derived from an EMBL/GenBank/DDBJ whole genome shotgun (WGS) entry which is preliminary data.</text>
</comment>
<sequence length="76" mass="8963">MVEQNFPIESILLYLSNEKLFFFGCREFKAVYFVYDLGLGLAIVYLEIGIFVKCKYGQFSWLWMTKPSYNTIKSLP</sequence>
<gene>
    <name evidence="2" type="ORF">BpHYR1_006829</name>
</gene>
<keyword evidence="3" id="KW-1185">Reference proteome</keyword>
<keyword evidence="1" id="KW-0472">Membrane</keyword>
<feature type="transmembrane region" description="Helical" evidence="1">
    <location>
        <begin position="30"/>
        <end position="52"/>
    </location>
</feature>
<name>A0A3M7RSC4_BRAPC</name>
<keyword evidence="1" id="KW-0812">Transmembrane</keyword>